<comment type="caution">
    <text evidence="2">The sequence shown here is derived from an EMBL/GenBank/DDBJ whole genome shotgun (WGS) entry which is preliminary data.</text>
</comment>
<dbReference type="AlphaFoldDB" id="J9H8K6"/>
<dbReference type="SUPFAM" id="SSF56925">
    <property type="entry name" value="OMPA-like"/>
    <property type="match status" value="1"/>
</dbReference>
<proteinExistence type="predicted"/>
<name>J9H8K6_9ZZZZ</name>
<sequence>MWNPASAQRSQPHKNKLKKGPNLSLNISSPKQPVRTTYLNVGLMTNIYQLKGVGINALSSIVQSDMKGLQVTGLANITGRNASGFQLGGIANVIGLNAQGIQIGGLMNVTGNRSQGLQFAGLGNVTGKTSSGLTLGGLMNLAGREAQGLQIAGLANIAGDYQNGVAVAGLMNVAGEKTNGAQVSALLNISGGQTRGAQVAALGNVGIKVNGFQLSALTNLCMGSLKGLQLAPGNYAGEVKGVQAGLANFCGGRVKGLQLGLVNHSKDSTAHQVGLVNLRPNTRVQMLVYGGNQTKLNVGVRFKNRHTYSIIGLGTHYFDLNDSFSGAAFYRTGLYYALTPRLEISGDLGYVHLENFDNEDEQTPARMYALQARLNLEYQVSSRFRLFLTGGYGATRYYNQDRCYEKKPIVEAGIVLF</sequence>
<reference evidence="2" key="1">
    <citation type="journal article" date="2012" name="PLoS ONE">
        <title>Gene sets for utilization of primary and secondary nutrition supplies in the distal gut of endangered iberian lynx.</title>
        <authorList>
            <person name="Alcaide M."/>
            <person name="Messina E."/>
            <person name="Richter M."/>
            <person name="Bargiela R."/>
            <person name="Peplies J."/>
            <person name="Huws S.A."/>
            <person name="Newbold C.J."/>
            <person name="Golyshin P.N."/>
            <person name="Simon M.A."/>
            <person name="Lopez G."/>
            <person name="Yakimov M.M."/>
            <person name="Ferrer M."/>
        </authorList>
    </citation>
    <scope>NUCLEOTIDE SEQUENCE</scope>
</reference>
<dbReference type="Gene3D" id="2.40.160.20">
    <property type="match status" value="1"/>
</dbReference>
<gene>
    <name evidence="2" type="ORF">EVA_00529</name>
</gene>
<dbReference type="EMBL" id="AMCI01000092">
    <property type="protein sequence ID" value="EJX10760.1"/>
    <property type="molecule type" value="Genomic_DNA"/>
</dbReference>
<feature type="compositionally biased region" description="Polar residues" evidence="1">
    <location>
        <begin position="1"/>
        <end position="10"/>
    </location>
</feature>
<dbReference type="InterPro" id="IPR011250">
    <property type="entry name" value="OMP/PagP_B-barrel"/>
</dbReference>
<evidence type="ECO:0000256" key="1">
    <source>
        <dbReference type="SAM" id="MobiDB-lite"/>
    </source>
</evidence>
<accession>J9H8K6</accession>
<protein>
    <submittedName>
        <fullName evidence="2">Uncharacterized protein</fullName>
    </submittedName>
</protein>
<organism evidence="2">
    <name type="scientific">gut metagenome</name>
    <dbReference type="NCBI Taxonomy" id="749906"/>
    <lineage>
        <taxon>unclassified sequences</taxon>
        <taxon>metagenomes</taxon>
        <taxon>organismal metagenomes</taxon>
    </lineage>
</organism>
<evidence type="ECO:0000313" key="2">
    <source>
        <dbReference type="EMBL" id="EJX10760.1"/>
    </source>
</evidence>
<feature type="region of interest" description="Disordered" evidence="1">
    <location>
        <begin position="1"/>
        <end position="26"/>
    </location>
</feature>